<dbReference type="AlphaFoldDB" id="A0A9W4TBW5"/>
<dbReference type="Pfam" id="PF05188">
    <property type="entry name" value="MutS_II"/>
    <property type="match status" value="1"/>
</dbReference>
<evidence type="ECO:0000259" key="1">
    <source>
        <dbReference type="Pfam" id="PF05188"/>
    </source>
</evidence>
<dbReference type="InterPro" id="IPR007860">
    <property type="entry name" value="DNA_mmatch_repair_MutS_con_dom"/>
</dbReference>
<proteinExistence type="predicted"/>
<dbReference type="Proteomes" id="UP001153678">
    <property type="component" value="Unassembled WGS sequence"/>
</dbReference>
<protein>
    <submittedName>
        <fullName evidence="2">5839_t:CDS:1</fullName>
    </submittedName>
</protein>
<feature type="non-terminal residue" evidence="2">
    <location>
        <position position="1"/>
    </location>
</feature>
<name>A0A9W4TBW5_9GLOM</name>
<reference evidence="2" key="1">
    <citation type="submission" date="2022-08" db="EMBL/GenBank/DDBJ databases">
        <authorList>
            <person name="Kallberg Y."/>
            <person name="Tangrot J."/>
            <person name="Rosling A."/>
        </authorList>
    </citation>
    <scope>NUCLEOTIDE SEQUENCE</scope>
    <source>
        <strain evidence="2">Wild A</strain>
    </source>
</reference>
<dbReference type="OrthoDB" id="10252754at2759"/>
<feature type="non-terminal residue" evidence="2">
    <location>
        <position position="217"/>
    </location>
</feature>
<dbReference type="GO" id="GO:0005524">
    <property type="term" value="F:ATP binding"/>
    <property type="evidence" value="ECO:0007669"/>
    <property type="project" value="InterPro"/>
</dbReference>
<accession>A0A9W4TBW5</accession>
<dbReference type="SUPFAM" id="SSF53150">
    <property type="entry name" value="DNA repair protein MutS, domain II"/>
    <property type="match status" value="1"/>
</dbReference>
<comment type="caution">
    <text evidence="2">The sequence shown here is derived from an EMBL/GenBank/DDBJ whole genome shotgun (WGS) entry which is preliminary data.</text>
</comment>
<keyword evidence="3" id="KW-1185">Reference proteome</keyword>
<dbReference type="GO" id="GO:0030983">
    <property type="term" value="F:mismatched DNA binding"/>
    <property type="evidence" value="ECO:0007669"/>
    <property type="project" value="InterPro"/>
</dbReference>
<evidence type="ECO:0000313" key="2">
    <source>
        <dbReference type="EMBL" id="CAI2197854.1"/>
    </source>
</evidence>
<feature type="domain" description="DNA mismatch repair protein MutS connector" evidence="1">
    <location>
        <begin position="43"/>
        <end position="90"/>
    </location>
</feature>
<sequence>EEKVIRCQLTSILTAETLVDGGLLTNEMSTYYISIKESCPTENDPLAYSIYFVDTATGEFNFVSFVDDIDRTQFETLIMQVKPKEIVNEKVRMLNKRSHCINCPIWTGLIPEREFWDANATWDDIRCSQYFSNKQNLTGKDDDDDKIMENSNNRYDPEIWPEAIKAAKNRPLMLSTLGGRTNLVFTFVFYIMELNNDEDNTNISDSAQTNSTVGIET</sequence>
<dbReference type="InterPro" id="IPR036678">
    <property type="entry name" value="MutS_con_dom_sf"/>
</dbReference>
<dbReference type="EMBL" id="CAMKVN010017212">
    <property type="protein sequence ID" value="CAI2197854.1"/>
    <property type="molecule type" value="Genomic_DNA"/>
</dbReference>
<dbReference type="GO" id="GO:0006298">
    <property type="term" value="P:mismatch repair"/>
    <property type="evidence" value="ECO:0007669"/>
    <property type="project" value="InterPro"/>
</dbReference>
<dbReference type="Gene3D" id="3.30.420.110">
    <property type="entry name" value="MutS, connector domain"/>
    <property type="match status" value="1"/>
</dbReference>
<organism evidence="2 3">
    <name type="scientific">Funneliformis geosporum</name>
    <dbReference type="NCBI Taxonomy" id="1117311"/>
    <lineage>
        <taxon>Eukaryota</taxon>
        <taxon>Fungi</taxon>
        <taxon>Fungi incertae sedis</taxon>
        <taxon>Mucoromycota</taxon>
        <taxon>Glomeromycotina</taxon>
        <taxon>Glomeromycetes</taxon>
        <taxon>Glomerales</taxon>
        <taxon>Glomeraceae</taxon>
        <taxon>Funneliformis</taxon>
    </lineage>
</organism>
<gene>
    <name evidence="2" type="ORF">FWILDA_LOCUS18283</name>
</gene>
<evidence type="ECO:0000313" key="3">
    <source>
        <dbReference type="Proteomes" id="UP001153678"/>
    </source>
</evidence>